<organism evidence="1 2">
    <name type="scientific">Acetobacter orientalis</name>
    <dbReference type="NCBI Taxonomy" id="146474"/>
    <lineage>
        <taxon>Bacteria</taxon>
        <taxon>Pseudomonadati</taxon>
        <taxon>Pseudomonadota</taxon>
        <taxon>Alphaproteobacteria</taxon>
        <taxon>Acetobacterales</taxon>
        <taxon>Acetobacteraceae</taxon>
        <taxon>Acetobacter</taxon>
    </lineage>
</organism>
<sequence length="182" mass="17986">MGGVLATGCGACATAGGGGALACVSNTICTDFSPGALVGGMAARFASKHTNTTPCNTAAHKAATPKTRPEKDRAGTGCRAFCALPPAMPVIGPVCAVPSGPGWVAPNGANPAVKTVAGLRRGTGPCSCAQTMPPNAGTGAAVSGWCRGRRGSGIRVCTAVVLFTLLQIRGMALYPAKSLHHV</sequence>
<protein>
    <submittedName>
        <fullName evidence="1">TonB periplasmic protein</fullName>
    </submittedName>
</protein>
<evidence type="ECO:0000313" key="2">
    <source>
        <dbReference type="Proteomes" id="UP000270034"/>
    </source>
</evidence>
<proteinExistence type="predicted"/>
<dbReference type="EMBL" id="AP018515">
    <property type="protein sequence ID" value="BBC80975.1"/>
    <property type="molecule type" value="Genomic_DNA"/>
</dbReference>
<gene>
    <name evidence="1" type="ORF">AcetOrient_orf04001</name>
</gene>
<name>A0A2Z5ZKM6_9PROT</name>
<dbReference type="KEGG" id="aot:AcetOri_orf04001"/>
<dbReference type="AlphaFoldDB" id="A0A2Z5ZKM6"/>
<evidence type="ECO:0000313" key="1">
    <source>
        <dbReference type="EMBL" id="BBC80975.1"/>
    </source>
</evidence>
<dbReference type="Proteomes" id="UP000270034">
    <property type="component" value="Chromosome"/>
</dbReference>
<reference evidence="1 2" key="1">
    <citation type="submission" date="2018-02" db="EMBL/GenBank/DDBJ databases">
        <title>Acetobacter orientalis genome.</title>
        <authorList>
            <person name="Nakashima N."/>
            <person name="Tamura T."/>
        </authorList>
    </citation>
    <scope>NUCLEOTIDE SEQUENCE [LARGE SCALE GENOMIC DNA]</scope>
    <source>
        <strain evidence="1 2">FAN1</strain>
    </source>
</reference>
<accession>A0A2Z5ZKM6</accession>